<accession>A0A839RKU9</accession>
<dbReference type="Pfam" id="PF00881">
    <property type="entry name" value="Nitroreductase"/>
    <property type="match status" value="1"/>
</dbReference>
<dbReference type="OrthoDB" id="3774920at2"/>
<dbReference type="Gene3D" id="3.40.109.10">
    <property type="entry name" value="NADH Oxidase"/>
    <property type="match status" value="1"/>
</dbReference>
<dbReference type="CDD" id="cd02062">
    <property type="entry name" value="Nitro_FMN_reductase"/>
    <property type="match status" value="1"/>
</dbReference>
<gene>
    <name evidence="4" type="ORF">FHU29_001282</name>
</gene>
<evidence type="ECO:0000313" key="5">
    <source>
        <dbReference type="Proteomes" id="UP000567922"/>
    </source>
</evidence>
<evidence type="ECO:0000313" key="4">
    <source>
        <dbReference type="EMBL" id="MBB3036848.1"/>
    </source>
</evidence>
<dbReference type="InterPro" id="IPR000415">
    <property type="entry name" value="Nitroreductase-like"/>
</dbReference>
<dbReference type="Proteomes" id="UP000567922">
    <property type="component" value="Unassembled WGS sequence"/>
</dbReference>
<evidence type="ECO:0000256" key="1">
    <source>
        <dbReference type="ARBA" id="ARBA00007118"/>
    </source>
</evidence>
<evidence type="ECO:0000256" key="2">
    <source>
        <dbReference type="ARBA" id="ARBA00023002"/>
    </source>
</evidence>
<comment type="caution">
    <text evidence="4">The sequence shown here is derived from an EMBL/GenBank/DDBJ whole genome shotgun (WGS) entry which is preliminary data.</text>
</comment>
<keyword evidence="2" id="KW-0560">Oxidoreductase</keyword>
<dbReference type="GO" id="GO:0016491">
    <property type="term" value="F:oxidoreductase activity"/>
    <property type="evidence" value="ECO:0007669"/>
    <property type="project" value="UniProtKB-KW"/>
</dbReference>
<organism evidence="4 5">
    <name type="scientific">Hoyosella altamirensis</name>
    <dbReference type="NCBI Taxonomy" id="616997"/>
    <lineage>
        <taxon>Bacteria</taxon>
        <taxon>Bacillati</taxon>
        <taxon>Actinomycetota</taxon>
        <taxon>Actinomycetes</taxon>
        <taxon>Mycobacteriales</taxon>
        <taxon>Hoyosellaceae</taxon>
        <taxon>Hoyosella</taxon>
    </lineage>
</organism>
<dbReference type="PANTHER" id="PTHR43673">
    <property type="entry name" value="NAD(P)H NITROREDUCTASE YDGI-RELATED"/>
    <property type="match status" value="1"/>
</dbReference>
<proteinExistence type="inferred from homology"/>
<name>A0A839RKU9_9ACTN</name>
<protein>
    <submittedName>
        <fullName evidence="4">Nitroreductase</fullName>
    </submittedName>
</protein>
<reference evidence="4 5" key="1">
    <citation type="submission" date="2020-08" db="EMBL/GenBank/DDBJ databases">
        <title>Sequencing the genomes of 1000 actinobacteria strains.</title>
        <authorList>
            <person name="Klenk H.-P."/>
        </authorList>
    </citation>
    <scope>NUCLEOTIDE SEQUENCE [LARGE SCALE GENOMIC DNA]</scope>
    <source>
        <strain evidence="4 5">DSM 45258</strain>
    </source>
</reference>
<dbReference type="AlphaFoldDB" id="A0A839RKU9"/>
<dbReference type="PANTHER" id="PTHR43673:SF10">
    <property type="entry name" value="NADH DEHYDROGENASE_NAD(P)H NITROREDUCTASE XCC3605-RELATED"/>
    <property type="match status" value="1"/>
</dbReference>
<evidence type="ECO:0000259" key="3">
    <source>
        <dbReference type="Pfam" id="PF00881"/>
    </source>
</evidence>
<comment type="similarity">
    <text evidence="1">Belongs to the nitroreductase family.</text>
</comment>
<keyword evidence="5" id="KW-1185">Reference proteome</keyword>
<feature type="domain" description="Nitroreductase" evidence="3">
    <location>
        <begin position="13"/>
        <end position="188"/>
    </location>
</feature>
<dbReference type="RefSeq" id="WP_064442116.1">
    <property type="nucleotide sequence ID" value="NZ_BDDI01000019.1"/>
</dbReference>
<dbReference type="EMBL" id="JACHWS010000001">
    <property type="protein sequence ID" value="MBB3036848.1"/>
    <property type="molecule type" value="Genomic_DNA"/>
</dbReference>
<sequence>MDIRSVDELLSTTRAVRKRLDLERPVPGNVIEECLQLAVQAPTGTNAQGWRFLVVTDADKRAALAEIYRRGWERYYGDADTQIASVPERFREQQRRLVSSGQFLADNMHRVPVHVVPCVLSPRDGVDSTFLQASLYGSVFPAVWSFQLALRSRGLGSVLTTLHLLEEDAAADILGLPANVTQAALLPVAYTKGTDFRPAKRRPVQEITYWNSWKSPRLE</sequence>
<dbReference type="SUPFAM" id="SSF55469">
    <property type="entry name" value="FMN-dependent nitroreductase-like"/>
    <property type="match status" value="1"/>
</dbReference>
<dbReference type="InterPro" id="IPR029479">
    <property type="entry name" value="Nitroreductase"/>
</dbReference>